<dbReference type="InterPro" id="IPR044748">
    <property type="entry name" value="Trm3/TARBP1_C"/>
</dbReference>
<reference evidence="4 5" key="1">
    <citation type="submission" date="2024-08" db="EMBL/GenBank/DDBJ databases">
        <authorList>
            <person name="Will J Nash"/>
            <person name="Angela Man"/>
            <person name="Seanna McTaggart"/>
            <person name="Kendall Baker"/>
            <person name="Tom Barker"/>
            <person name="Leah Catchpole"/>
            <person name="Alex Durrant"/>
            <person name="Karim Gharbi"/>
            <person name="Naomi Irish"/>
            <person name="Gemy Kaithakottil"/>
            <person name="Debby Ku"/>
            <person name="Aaliyah Providence"/>
            <person name="Felix Shaw"/>
            <person name="David Swarbreck"/>
            <person name="Chris Watkins"/>
            <person name="Ann M. McCartney"/>
            <person name="Giulio Formenti"/>
            <person name="Alice Mouton"/>
            <person name="Noel Vella"/>
            <person name="Bjorn M von Reumont"/>
            <person name="Adriana Vella"/>
            <person name="Wilfried Haerty"/>
        </authorList>
    </citation>
    <scope>NUCLEOTIDE SEQUENCE [LARGE SCALE GENOMIC DNA]</scope>
</reference>
<dbReference type="InterPro" id="IPR029026">
    <property type="entry name" value="tRNA_m1G_MTases_N"/>
</dbReference>
<dbReference type="CDD" id="cd18091">
    <property type="entry name" value="SpoU-like_TRM3-like"/>
    <property type="match status" value="1"/>
</dbReference>
<dbReference type="Gene3D" id="3.40.1280.10">
    <property type="match status" value="1"/>
</dbReference>
<dbReference type="PANTHER" id="PTHR12029:SF11">
    <property type="entry name" value="METHYLTRANSFERASE TARBP1-RELATED"/>
    <property type="match status" value="1"/>
</dbReference>
<dbReference type="InterPro" id="IPR001537">
    <property type="entry name" value="SpoU_MeTrfase"/>
</dbReference>
<evidence type="ECO:0000313" key="4">
    <source>
        <dbReference type="EMBL" id="CAL7944642.1"/>
    </source>
</evidence>
<dbReference type="PANTHER" id="PTHR12029">
    <property type="entry name" value="RNA METHYLTRANSFERASE"/>
    <property type="match status" value="1"/>
</dbReference>
<keyword evidence="2" id="KW-0808">Transferase</keyword>
<dbReference type="EMBL" id="CAXAJV020001293">
    <property type="protein sequence ID" value="CAL7944642.1"/>
    <property type="molecule type" value="Genomic_DNA"/>
</dbReference>
<protein>
    <recommendedName>
        <fullName evidence="3">tRNA/rRNA methyltransferase SpoU type domain-containing protein</fullName>
    </recommendedName>
</protein>
<accession>A0ABP1NW99</accession>
<dbReference type="InterPro" id="IPR029028">
    <property type="entry name" value="Alpha/beta_knot_MTases"/>
</dbReference>
<dbReference type="InterPro" id="IPR045330">
    <property type="entry name" value="TRM3/TARBP1"/>
</dbReference>
<name>A0ABP1NW99_XYLVO</name>
<evidence type="ECO:0000256" key="1">
    <source>
        <dbReference type="ARBA" id="ARBA00022603"/>
    </source>
</evidence>
<keyword evidence="1" id="KW-0489">Methyltransferase</keyword>
<feature type="domain" description="tRNA/rRNA methyltransferase SpoU type" evidence="3">
    <location>
        <begin position="1329"/>
        <end position="1470"/>
    </location>
</feature>
<comment type="caution">
    <text evidence="4">The sequence shown here is derived from an EMBL/GenBank/DDBJ whole genome shotgun (WGS) entry which is preliminary data.</text>
</comment>
<proteinExistence type="predicted"/>
<organism evidence="4 5">
    <name type="scientific">Xylocopa violacea</name>
    <name type="common">Violet carpenter bee</name>
    <name type="synonym">Apis violacea</name>
    <dbReference type="NCBI Taxonomy" id="135666"/>
    <lineage>
        <taxon>Eukaryota</taxon>
        <taxon>Metazoa</taxon>
        <taxon>Ecdysozoa</taxon>
        <taxon>Arthropoda</taxon>
        <taxon>Hexapoda</taxon>
        <taxon>Insecta</taxon>
        <taxon>Pterygota</taxon>
        <taxon>Neoptera</taxon>
        <taxon>Endopterygota</taxon>
        <taxon>Hymenoptera</taxon>
        <taxon>Apocrita</taxon>
        <taxon>Aculeata</taxon>
        <taxon>Apoidea</taxon>
        <taxon>Anthophila</taxon>
        <taxon>Apidae</taxon>
        <taxon>Xylocopa</taxon>
        <taxon>Xylocopa</taxon>
    </lineage>
</organism>
<dbReference type="Pfam" id="PF00588">
    <property type="entry name" value="SpoU_methylase"/>
    <property type="match status" value="1"/>
</dbReference>
<sequence length="1480" mass="173171">MDLHERYIQSSTIDFSIFELLETAFKDNPFLLLHRLTKHYNTEIVKNNFDAKQLNTLRIILCYEYQLVFYGKEKRTRNVQNDLCFKTIESTLWINEQSQNFINNPILYDIVVLQLTLYCNTQCIEQHLINFKKSNADILNYNENKIFYFKILECFLECLKLRKFLYNNLEPNFLKHFSSLYLKDLTLWLELRQNKEWQLFISILPKLINIFDSNDILPVLWDCILNLTDTEDALSAISIVIDICFSPNSKNTSFRHHELCYREQLWLLIVKNLQSPIQQYRKQALFIMKRITDFMNTTDANSLIVKKHKTVPFLCNQSIKTKISIIDIKQNFFLIVEALEEKQRHLILPALAHLPILTKGNIEHAMCNDCFSSIWLQFIFKRILQHENNAVVKQGILNLCELPDLMYDDQFLTLLIHALNNTFLYEHSAYGEQPKILNDIIKLFTHIQEEQDEFLCRVFQVMNKELSWSPIPIFYMIIVLRIVSSQISNHWGNKQLSLIKSLIHNNINKYSYVLKSASKIELLEIVSLSVERITDLKSVVDTLFEFPSTILRENMLALLQKILVKTDAINFIRLMCEEYSSQDSQIKTSAATFAIMINMFHDTGLMLEHRTCPIEEVLSKWLSLLKGIDVRPYANIEHIYRIVVFMSSLLHSHIEQSHKCTAQLLSLYINDAMMFLLKHSRNMLYKISYQEIHEYCNVTIIFFNKNLISSKNEILNYTEKLKNECIFILKNIKQYTSIHYVYALNILYHTQNILCTNHTSFYMQPLINICDIQISDKGKIASICYKLLANLVNQYLSKVEIELWSKNVDWFESISNLYEMEGSEIIPEIALILETMVNKGAMKNSKNRSNFESIFSMCWRDTLLGTKNETYFLAMKNLVGVIMNNNLLVLPNIMSFIDNFLDDLLEEAKNVRKLKIILIKKIKLLDVHCLRNLQKPLLSGLLHGQILQRDEEIENQAYLYIITNYKNYDDFYTKAILHNDDYYIRAVSAVLLHKIISEDRKYASMLLQIILQKLENYKNKRYFNHSYVHKIKHRIMQILLIIQPVLFKEDTIILQEYLCNLIVLESNQHSVRLMQEWILIKIFLENTDLHGELWKLFEKGITTRPGCVKSIACIVYHVTKLLPKNFEFILFVRLGFYYIVRCCLGQQYSMRLYSQIIFVKLYEMLNGLNYDKEIISQYKDLYCAVNLNLENGLAKNSRKIQDDFYFSTFHPLQHYTLETIYLELPRLSGMDENEWITALLFKSVDFKVTNSHPLQLYNSDKLLSLSTTSYLINPTGDAEASVTNCNTKEFEEQSNIQKKMNPSNLSHSDIFPTIRESICHRRISDEKGLIVVACLIDRTPNLGGLARTCEIFNAKELVIANLSQVKSKEFQNLSVSAENWITITETKPHELCNYLLNKKDTGYSLVGVEQTVNSTNLLNMKFEKKTILVLGNEKDGIPANLIPLFDTCIEIPQAGVIRSLNVHVTGAICIWQYAKQHVFT</sequence>
<evidence type="ECO:0000313" key="5">
    <source>
        <dbReference type="Proteomes" id="UP001642520"/>
    </source>
</evidence>
<dbReference type="SUPFAM" id="SSF75217">
    <property type="entry name" value="alpha/beta knot"/>
    <property type="match status" value="1"/>
</dbReference>
<evidence type="ECO:0000256" key="2">
    <source>
        <dbReference type="ARBA" id="ARBA00022679"/>
    </source>
</evidence>
<keyword evidence="5" id="KW-1185">Reference proteome</keyword>
<gene>
    <name evidence="4" type="ORF">XYLVIOL_LOCUS6766</name>
</gene>
<evidence type="ECO:0000259" key="3">
    <source>
        <dbReference type="Pfam" id="PF00588"/>
    </source>
</evidence>
<dbReference type="Proteomes" id="UP001642520">
    <property type="component" value="Unassembled WGS sequence"/>
</dbReference>